<evidence type="ECO:0000313" key="1">
    <source>
        <dbReference type="EMBL" id="GAX62987.1"/>
    </source>
</evidence>
<proteinExistence type="predicted"/>
<sequence length="270" mass="31903">MKRLTKINHWDNVHTDNKNHFLQNIGDKLNETKYFKSYTFSAFDRLCRKYLPNLFNLKILEVGSAPGRRLLYMHKIFEYEPYGVEYSADGVNSNKEYFRKNNLNPNNVIHADFFDPAFQNSYKSSFNIVSSFGFIEHFDDPSRAVKYHLNLLKKSGLILITVPNLRGLNYYVQTILNKSVIKKHNLEIMELQRFRSLFMMESIDEVYCDYYGTYNFATFNVKPGSIMVYVKYILLCLQMVLNPLMHVFLRNRGLDSPLWSPYLIFIGKKK</sequence>
<dbReference type="RefSeq" id="WP_096896377.1">
    <property type="nucleotide sequence ID" value="NZ_BAOS01000045.1"/>
</dbReference>
<dbReference type="PANTHER" id="PTHR43861">
    <property type="entry name" value="TRANS-ACONITATE 2-METHYLTRANSFERASE-RELATED"/>
    <property type="match status" value="1"/>
</dbReference>
<accession>A0A286U4C7</accession>
<organism evidence="1 2">
    <name type="scientific">Candidatus Scalindua japonica</name>
    <dbReference type="NCBI Taxonomy" id="1284222"/>
    <lineage>
        <taxon>Bacteria</taxon>
        <taxon>Pseudomonadati</taxon>
        <taxon>Planctomycetota</taxon>
        <taxon>Candidatus Brocadiia</taxon>
        <taxon>Candidatus Brocadiales</taxon>
        <taxon>Candidatus Scalinduaceae</taxon>
        <taxon>Candidatus Scalindua</taxon>
    </lineage>
</organism>
<dbReference type="PANTHER" id="PTHR43861:SF6">
    <property type="entry name" value="METHYLTRANSFERASE TYPE 11"/>
    <property type="match status" value="1"/>
</dbReference>
<name>A0A286U4C7_9BACT</name>
<reference evidence="2" key="1">
    <citation type="journal article" date="2017" name="Environ. Microbiol. Rep.">
        <title>Genetic Diversity of Marine Anaerobic Ammonium-Oxidizing Bacteria as Revealed by Genomic and Proteomic Analyses of 'Candidatus Scalindua japonica'.</title>
        <authorList>
            <person name="Oshiki M."/>
            <person name="Mizuto K."/>
            <person name="Kimura Z."/>
            <person name="Kindaichi T."/>
            <person name="Satoh H."/>
            <person name="Okabe S."/>
        </authorList>
    </citation>
    <scope>NUCLEOTIDE SEQUENCE [LARGE SCALE GENOMIC DNA]</scope>
    <source>
        <strain evidence="2">husup-a2</strain>
    </source>
</reference>
<keyword evidence="2" id="KW-1185">Reference proteome</keyword>
<dbReference type="GO" id="GO:0008168">
    <property type="term" value="F:methyltransferase activity"/>
    <property type="evidence" value="ECO:0007669"/>
    <property type="project" value="UniProtKB-KW"/>
</dbReference>
<dbReference type="InterPro" id="IPR029063">
    <property type="entry name" value="SAM-dependent_MTases_sf"/>
</dbReference>
<dbReference type="AlphaFoldDB" id="A0A286U4C7"/>
<dbReference type="CDD" id="cd02440">
    <property type="entry name" value="AdoMet_MTases"/>
    <property type="match status" value="1"/>
</dbReference>
<dbReference type="Gene3D" id="3.40.50.150">
    <property type="entry name" value="Vaccinia Virus protein VP39"/>
    <property type="match status" value="1"/>
</dbReference>
<dbReference type="GO" id="GO:0032259">
    <property type="term" value="P:methylation"/>
    <property type="evidence" value="ECO:0007669"/>
    <property type="project" value="UniProtKB-KW"/>
</dbReference>
<comment type="caution">
    <text evidence="1">The sequence shown here is derived from an EMBL/GenBank/DDBJ whole genome shotgun (WGS) entry which is preliminary data.</text>
</comment>
<dbReference type="Proteomes" id="UP000218542">
    <property type="component" value="Unassembled WGS sequence"/>
</dbReference>
<keyword evidence="1" id="KW-0489">Methyltransferase</keyword>
<dbReference type="SUPFAM" id="SSF53335">
    <property type="entry name" value="S-adenosyl-L-methionine-dependent methyltransferases"/>
    <property type="match status" value="1"/>
</dbReference>
<dbReference type="Pfam" id="PF13489">
    <property type="entry name" value="Methyltransf_23"/>
    <property type="match status" value="1"/>
</dbReference>
<dbReference type="OrthoDB" id="2577067at2"/>
<keyword evidence="1" id="KW-0808">Transferase</keyword>
<protein>
    <submittedName>
        <fullName evidence="1">SAM-dependent methyltransferase</fullName>
    </submittedName>
</protein>
<evidence type="ECO:0000313" key="2">
    <source>
        <dbReference type="Proteomes" id="UP000218542"/>
    </source>
</evidence>
<gene>
    <name evidence="1" type="ORF">SCALIN_C45_0145</name>
</gene>
<dbReference type="EMBL" id="BAOS01000045">
    <property type="protein sequence ID" value="GAX62987.1"/>
    <property type="molecule type" value="Genomic_DNA"/>
</dbReference>